<keyword evidence="3 6" id="KW-0812">Transmembrane</keyword>
<dbReference type="STRING" id="104452.A0A0L7KZH0"/>
<keyword evidence="5 6" id="KW-0472">Membrane</keyword>
<keyword evidence="8" id="KW-1185">Reference proteome</keyword>
<evidence type="ECO:0000313" key="8">
    <source>
        <dbReference type="Proteomes" id="UP000037510"/>
    </source>
</evidence>
<dbReference type="GO" id="GO:0016020">
    <property type="term" value="C:membrane"/>
    <property type="evidence" value="ECO:0007669"/>
    <property type="project" value="UniProtKB-SubCell"/>
</dbReference>
<reference evidence="7 8" key="1">
    <citation type="journal article" date="2015" name="Genome Biol. Evol.">
        <title>The genome of winter moth (Operophtera brumata) provides a genomic perspective on sexual dimorphism and phenology.</title>
        <authorList>
            <person name="Derks M.F."/>
            <person name="Smit S."/>
            <person name="Salis L."/>
            <person name="Schijlen E."/>
            <person name="Bossers A."/>
            <person name="Mateman C."/>
            <person name="Pijl A.S."/>
            <person name="de Ridder D."/>
            <person name="Groenen M.A."/>
            <person name="Visser M.E."/>
            <person name="Megens H.J."/>
        </authorList>
    </citation>
    <scope>NUCLEOTIDE SEQUENCE [LARGE SCALE GENOMIC DNA]</scope>
    <source>
        <strain evidence="7">WM2013NL</strain>
        <tissue evidence="7">Head and thorax</tissue>
    </source>
</reference>
<dbReference type="EMBL" id="JTDY01004084">
    <property type="protein sequence ID" value="KOB68622.1"/>
    <property type="molecule type" value="Genomic_DNA"/>
</dbReference>
<evidence type="ECO:0000256" key="1">
    <source>
        <dbReference type="ARBA" id="ARBA00004141"/>
    </source>
</evidence>
<comment type="subcellular location">
    <subcellularLocation>
        <location evidence="1">Membrane</location>
        <topology evidence="1">Multi-pass membrane protein</topology>
    </subcellularLocation>
</comment>
<evidence type="ECO:0000313" key="7">
    <source>
        <dbReference type="EMBL" id="KOB68622.1"/>
    </source>
</evidence>
<evidence type="ECO:0000256" key="2">
    <source>
        <dbReference type="ARBA" id="ARBA00006824"/>
    </source>
</evidence>
<protein>
    <submittedName>
        <fullName evidence="7">Putative pmp22 peroxisomal membrane protein</fullName>
    </submittedName>
</protein>
<evidence type="ECO:0000256" key="3">
    <source>
        <dbReference type="ARBA" id="ARBA00022692"/>
    </source>
</evidence>
<evidence type="ECO:0000256" key="4">
    <source>
        <dbReference type="ARBA" id="ARBA00022989"/>
    </source>
</evidence>
<comment type="caution">
    <text evidence="7">The sequence shown here is derived from an EMBL/GenBank/DDBJ whole genome shotgun (WGS) entry which is preliminary data.</text>
</comment>
<dbReference type="PANTHER" id="PTHR11266">
    <property type="entry name" value="PEROXISOMAL MEMBRANE PROTEIN 2, PXMP2 MPV17"/>
    <property type="match status" value="1"/>
</dbReference>
<dbReference type="Pfam" id="PF04117">
    <property type="entry name" value="Mpv17_PMP22"/>
    <property type="match status" value="1"/>
</dbReference>
<evidence type="ECO:0000256" key="5">
    <source>
        <dbReference type="ARBA" id="ARBA00023136"/>
    </source>
</evidence>
<sequence>MCVKILVAGRMFIIGTIMGPMHHYYYHHLDQFIPKTTAKTVLTKGDWCFWPPVQIINFYYLPTHYRVLYINIATMVFNIFMSYMKHYDQKH</sequence>
<keyword evidence="4 6" id="KW-1133">Transmembrane helix</keyword>
<dbReference type="GO" id="GO:0061668">
    <property type="term" value="P:mitochondrial ribosome assembly"/>
    <property type="evidence" value="ECO:0007669"/>
    <property type="project" value="TreeGrafter"/>
</dbReference>
<accession>A0A0L7KZH0</accession>
<dbReference type="InterPro" id="IPR007248">
    <property type="entry name" value="Mpv17_PMP22"/>
</dbReference>
<feature type="transmembrane region" description="Helical" evidence="6">
    <location>
        <begin position="7"/>
        <end position="26"/>
    </location>
</feature>
<dbReference type="PANTHER" id="PTHR11266:SF8">
    <property type="entry name" value="MPV17-LIKE PROTEIN 2"/>
    <property type="match status" value="1"/>
</dbReference>
<organism evidence="7 8">
    <name type="scientific">Operophtera brumata</name>
    <name type="common">Winter moth</name>
    <name type="synonym">Phalaena brumata</name>
    <dbReference type="NCBI Taxonomy" id="104452"/>
    <lineage>
        <taxon>Eukaryota</taxon>
        <taxon>Metazoa</taxon>
        <taxon>Ecdysozoa</taxon>
        <taxon>Arthropoda</taxon>
        <taxon>Hexapoda</taxon>
        <taxon>Insecta</taxon>
        <taxon>Pterygota</taxon>
        <taxon>Neoptera</taxon>
        <taxon>Endopterygota</taxon>
        <taxon>Lepidoptera</taxon>
        <taxon>Glossata</taxon>
        <taxon>Ditrysia</taxon>
        <taxon>Geometroidea</taxon>
        <taxon>Geometridae</taxon>
        <taxon>Larentiinae</taxon>
        <taxon>Operophtera</taxon>
    </lineage>
</organism>
<proteinExistence type="inferred from homology"/>
<feature type="transmembrane region" description="Helical" evidence="6">
    <location>
        <begin position="67"/>
        <end position="84"/>
    </location>
</feature>
<dbReference type="AlphaFoldDB" id="A0A0L7KZH0"/>
<dbReference type="GO" id="GO:0005739">
    <property type="term" value="C:mitochondrion"/>
    <property type="evidence" value="ECO:0007669"/>
    <property type="project" value="TreeGrafter"/>
</dbReference>
<dbReference type="Proteomes" id="UP000037510">
    <property type="component" value="Unassembled WGS sequence"/>
</dbReference>
<name>A0A0L7KZH0_OPEBR</name>
<gene>
    <name evidence="7" type="ORF">OBRU01_18072</name>
</gene>
<comment type="similarity">
    <text evidence="2 6">Belongs to the peroxisomal membrane protein PXMP2/4 family.</text>
</comment>
<evidence type="ECO:0000256" key="6">
    <source>
        <dbReference type="RuleBase" id="RU363053"/>
    </source>
</evidence>